<dbReference type="Proteomes" id="UP001204439">
    <property type="component" value="Unassembled WGS sequence"/>
</dbReference>
<dbReference type="EMBL" id="JAMXLT020000019">
    <property type="protein sequence ID" value="MDW8549549.1"/>
    <property type="molecule type" value="Genomic_DNA"/>
</dbReference>
<name>A0ABU4JIW6_9FLAO</name>
<evidence type="ECO:0000313" key="2">
    <source>
        <dbReference type="Proteomes" id="UP001204439"/>
    </source>
</evidence>
<comment type="caution">
    <text evidence="1">The sequence shown here is derived from an EMBL/GenBank/DDBJ whole genome shotgun (WGS) entry which is preliminary data.</text>
</comment>
<accession>A0ABU4JIW6</accession>
<reference evidence="1 2" key="1">
    <citation type="submission" date="2023-11" db="EMBL/GenBank/DDBJ databases">
        <title>First isolation, identification, and characterization of non-pathogenic Epilithonimonas ginsengisoli isolated from diseased farmed rainbow trout (Oncorhynchus mykiss) in Chile.</title>
        <authorList>
            <person name="Miranda C.D."/>
            <person name="Irgang R."/>
            <person name="Concha C."/>
            <person name="Rojas R."/>
            <person name="Avendano R."/>
        </authorList>
    </citation>
    <scope>NUCLEOTIDE SEQUENCE [LARGE SCALE GENOMIC DNA]</scope>
    <source>
        <strain evidence="1 2">FP99</strain>
    </source>
</reference>
<evidence type="ECO:0008006" key="3">
    <source>
        <dbReference type="Google" id="ProtNLM"/>
    </source>
</evidence>
<keyword evidence="2" id="KW-1185">Reference proteome</keyword>
<protein>
    <recommendedName>
        <fullName evidence="3">HK97 gp10 family phage protein</fullName>
    </recommendedName>
</protein>
<evidence type="ECO:0000313" key="1">
    <source>
        <dbReference type="EMBL" id="MDW8549549.1"/>
    </source>
</evidence>
<dbReference type="RefSeq" id="WP_131797779.1">
    <property type="nucleotide sequence ID" value="NZ_JAMXLT020000019.1"/>
</dbReference>
<sequence>MGFKRTKNNIDDYHQKIINDTLYSIQQALELTMRELVIYAKSGQFMNKNWKDQSSALRNSIGYHIYYNSQLVASSFSGPEEGVKQGDDYAKSLSAGDNDSGFVCVFVAGMDYALYVESKGFGVISGPALQFDNVFKNHFEEIKNNLKK</sequence>
<gene>
    <name evidence="1" type="ORF">NG800_011555</name>
</gene>
<proteinExistence type="predicted"/>
<organism evidence="1 2">
    <name type="scientific">Epilithonimonas ginsengisoli</name>
    <dbReference type="NCBI Taxonomy" id="1245592"/>
    <lineage>
        <taxon>Bacteria</taxon>
        <taxon>Pseudomonadati</taxon>
        <taxon>Bacteroidota</taxon>
        <taxon>Flavobacteriia</taxon>
        <taxon>Flavobacteriales</taxon>
        <taxon>Weeksellaceae</taxon>
        <taxon>Chryseobacterium group</taxon>
        <taxon>Epilithonimonas</taxon>
    </lineage>
</organism>